<dbReference type="GO" id="GO:0005681">
    <property type="term" value="C:spliceosomal complex"/>
    <property type="evidence" value="ECO:0007669"/>
    <property type="project" value="TreeGrafter"/>
</dbReference>
<feature type="domain" description="Splicing factor Cactin C-terminal" evidence="5">
    <location>
        <begin position="532"/>
        <end position="656"/>
    </location>
</feature>
<evidence type="ECO:0000256" key="1">
    <source>
        <dbReference type="ARBA" id="ARBA00006895"/>
    </source>
</evidence>
<feature type="compositionally biased region" description="Basic and acidic residues" evidence="4">
    <location>
        <begin position="398"/>
        <end position="410"/>
    </location>
</feature>
<comment type="caution">
    <text evidence="7">The sequence shown here is derived from an EMBL/GenBank/DDBJ whole genome shotgun (WGS) entry which is preliminary data.</text>
</comment>
<feature type="region of interest" description="Disordered" evidence="4">
    <location>
        <begin position="398"/>
        <end position="465"/>
    </location>
</feature>
<dbReference type="EMBL" id="JACGWK010001806">
    <property type="protein sequence ID" value="KAL0282536.1"/>
    <property type="molecule type" value="Genomic_DNA"/>
</dbReference>
<proteinExistence type="inferred from homology"/>
<dbReference type="SMART" id="SM01050">
    <property type="entry name" value="CactinC_cactus"/>
    <property type="match status" value="1"/>
</dbReference>
<dbReference type="GO" id="GO:0045292">
    <property type="term" value="P:mRNA cis splicing, via spliceosome"/>
    <property type="evidence" value="ECO:0007669"/>
    <property type="project" value="TreeGrafter"/>
</dbReference>
<feature type="domain" description="Splicing factor cactin central" evidence="6">
    <location>
        <begin position="163"/>
        <end position="388"/>
    </location>
</feature>
<protein>
    <recommendedName>
        <fullName evidence="2">Splicing factor Cactin</fullName>
    </recommendedName>
</protein>
<feature type="region of interest" description="Disordered" evidence="4">
    <location>
        <begin position="1"/>
        <end position="59"/>
    </location>
</feature>
<comment type="similarity">
    <text evidence="1">Belongs to the CACTIN family.</text>
</comment>
<evidence type="ECO:0000256" key="2">
    <source>
        <dbReference type="ARBA" id="ARBA00034534"/>
    </source>
</evidence>
<keyword evidence="3" id="KW-0175">Coiled coil</keyword>
<feature type="coiled-coil region" evidence="3">
    <location>
        <begin position="127"/>
        <end position="171"/>
    </location>
</feature>
<dbReference type="InterPro" id="IPR018816">
    <property type="entry name" value="Cactin_central"/>
</dbReference>
<sequence length="656" mass="76785">MTSSSRNRRRYSSDDPSSDSASDINGRMSRSRRSRRSSDSDSDEPSKRKSKRKITEDDIAEYMAKKAHKKAMKVAKKLKSQIVSGYSNDSNPFGDSNLNEKFVWRKKIERDVTQGVPLDEFSIKAEKKRQRERMAEIEKVKKRREERAIEKAQHEEEMALLARERARAEFQDWEKKEEEFHFDQSKIRSEIRLREGRMKPIDILTKHLDPSDDFEIEINEPYMVFKGLTVKEMEELHNDIKMHLDLDRATPTHIILGVYSIEPIIQSFDMGIHSFNATDKFQLLEHALLVVCEWELAEARKKDALERARVRGEQLSQEMIGEERGLHVSIEADVKSLLQGKTFGELEALQSQIESQMQSGTAKVVEYWEAVLKRLHIYKAKACLKEIHVKMLRKHLERLERPSEGEKNREQTPGLDEQDSDQDAEGPILSPIPVMGAEVHSEEEPAGSYSPQLLHGDENEDAIDPEEDKAILDKRRNAVLEERRIQELASRPTPPEDHFEKNAMKAMGAMEEGDVVFGTNDEINLDSQVYWWHDKYRPRKPKYFNRVHTGYEWNKYNQTHYDHDNPPPKIVQGYKFNIFYPDLVDKSKAPTYTIEKDGDSTETCIIRFHAGPPYEDIAFRIVNKEWEYSHKKGFKCTFERGILHVYFNFKRYRYRR</sequence>
<evidence type="ECO:0000313" key="7">
    <source>
        <dbReference type="EMBL" id="KAL0282536.1"/>
    </source>
</evidence>
<feature type="compositionally biased region" description="Basic and acidic residues" evidence="4">
    <location>
        <begin position="36"/>
        <end position="47"/>
    </location>
</feature>
<feature type="compositionally biased region" description="Low complexity" evidence="4">
    <location>
        <begin position="14"/>
        <end position="23"/>
    </location>
</feature>
<evidence type="ECO:0000256" key="3">
    <source>
        <dbReference type="SAM" id="Coils"/>
    </source>
</evidence>
<dbReference type="PANTHER" id="PTHR21737">
    <property type="entry name" value="POLYGLUTAMINE BINDING PROTEIN 1/MARVEL MEMBRANE-ASSOCIATING DOMAIN CONTAINING 3"/>
    <property type="match status" value="1"/>
</dbReference>
<accession>A0AAW2IKZ3</accession>
<reference evidence="7" key="1">
    <citation type="submission" date="2020-06" db="EMBL/GenBank/DDBJ databases">
        <authorList>
            <person name="Li T."/>
            <person name="Hu X."/>
            <person name="Zhang T."/>
            <person name="Song X."/>
            <person name="Zhang H."/>
            <person name="Dai N."/>
            <person name="Sheng W."/>
            <person name="Hou X."/>
            <person name="Wei L."/>
        </authorList>
    </citation>
    <scope>NUCLEOTIDE SEQUENCE</scope>
    <source>
        <strain evidence="7">G01</strain>
        <tissue evidence="7">Leaf</tissue>
    </source>
</reference>
<feature type="compositionally biased region" description="Basic residues" evidence="4">
    <location>
        <begin position="1"/>
        <end position="10"/>
    </location>
</feature>
<dbReference type="AlphaFoldDB" id="A0AAW2IKZ3"/>
<reference evidence="7" key="2">
    <citation type="journal article" date="2024" name="Plant">
        <title>Genomic evolution and insights into agronomic trait innovations of Sesamum species.</title>
        <authorList>
            <person name="Miao H."/>
            <person name="Wang L."/>
            <person name="Qu L."/>
            <person name="Liu H."/>
            <person name="Sun Y."/>
            <person name="Le M."/>
            <person name="Wang Q."/>
            <person name="Wei S."/>
            <person name="Zheng Y."/>
            <person name="Lin W."/>
            <person name="Duan Y."/>
            <person name="Cao H."/>
            <person name="Xiong S."/>
            <person name="Wang X."/>
            <person name="Wei L."/>
            <person name="Li C."/>
            <person name="Ma Q."/>
            <person name="Ju M."/>
            <person name="Zhao R."/>
            <person name="Li G."/>
            <person name="Mu C."/>
            <person name="Tian Q."/>
            <person name="Mei H."/>
            <person name="Zhang T."/>
            <person name="Gao T."/>
            <person name="Zhang H."/>
        </authorList>
    </citation>
    <scope>NUCLEOTIDE SEQUENCE</scope>
    <source>
        <strain evidence="7">G01</strain>
    </source>
</reference>
<evidence type="ECO:0000256" key="4">
    <source>
        <dbReference type="SAM" id="MobiDB-lite"/>
    </source>
</evidence>
<dbReference type="PANTHER" id="PTHR21737:SF4">
    <property type="entry name" value="SPLICING FACTOR CACTIN"/>
    <property type="match status" value="1"/>
</dbReference>
<name>A0AAW2IKZ3_9LAMI</name>
<dbReference type="Pfam" id="PF10312">
    <property type="entry name" value="Cactin_mid"/>
    <property type="match status" value="1"/>
</dbReference>
<dbReference type="GO" id="GO:0005737">
    <property type="term" value="C:cytoplasm"/>
    <property type="evidence" value="ECO:0007669"/>
    <property type="project" value="TreeGrafter"/>
</dbReference>
<dbReference type="InterPro" id="IPR019134">
    <property type="entry name" value="Cactin_C"/>
</dbReference>
<gene>
    <name evidence="7" type="ORF">Sangu_2941700</name>
</gene>
<dbReference type="Pfam" id="PF09732">
    <property type="entry name" value="CactinC_cactus"/>
    <property type="match status" value="1"/>
</dbReference>
<evidence type="ECO:0000259" key="5">
    <source>
        <dbReference type="Pfam" id="PF09732"/>
    </source>
</evidence>
<organism evidence="7">
    <name type="scientific">Sesamum angustifolium</name>
    <dbReference type="NCBI Taxonomy" id="2727405"/>
    <lineage>
        <taxon>Eukaryota</taxon>
        <taxon>Viridiplantae</taxon>
        <taxon>Streptophyta</taxon>
        <taxon>Embryophyta</taxon>
        <taxon>Tracheophyta</taxon>
        <taxon>Spermatophyta</taxon>
        <taxon>Magnoliopsida</taxon>
        <taxon>eudicotyledons</taxon>
        <taxon>Gunneridae</taxon>
        <taxon>Pentapetalae</taxon>
        <taxon>asterids</taxon>
        <taxon>lamiids</taxon>
        <taxon>Lamiales</taxon>
        <taxon>Pedaliaceae</taxon>
        <taxon>Sesamum</taxon>
    </lineage>
</organism>
<evidence type="ECO:0000259" key="6">
    <source>
        <dbReference type="Pfam" id="PF10312"/>
    </source>
</evidence>